<reference evidence="3" key="3">
    <citation type="submission" date="2015-06" db="UniProtKB">
        <authorList>
            <consortium name="EnsemblMetazoa"/>
        </authorList>
    </citation>
    <scope>IDENTIFICATION</scope>
</reference>
<dbReference type="Proteomes" id="UP000014760">
    <property type="component" value="Unassembled WGS sequence"/>
</dbReference>
<accession>R7TZ20</accession>
<evidence type="ECO:0000259" key="1">
    <source>
        <dbReference type="Pfam" id="PF00582"/>
    </source>
</evidence>
<dbReference type="SUPFAM" id="SSF52402">
    <property type="entry name" value="Adenine nucleotide alpha hydrolases-like"/>
    <property type="match status" value="1"/>
</dbReference>
<proteinExistence type="predicted"/>
<dbReference type="EMBL" id="KB307500">
    <property type="protein sequence ID" value="ELT98852.1"/>
    <property type="molecule type" value="Genomic_DNA"/>
</dbReference>
<dbReference type="Pfam" id="PF00582">
    <property type="entry name" value="Usp"/>
    <property type="match status" value="1"/>
</dbReference>
<organism evidence="2">
    <name type="scientific">Capitella teleta</name>
    <name type="common">Polychaete worm</name>
    <dbReference type="NCBI Taxonomy" id="283909"/>
    <lineage>
        <taxon>Eukaryota</taxon>
        <taxon>Metazoa</taxon>
        <taxon>Spiralia</taxon>
        <taxon>Lophotrochozoa</taxon>
        <taxon>Annelida</taxon>
        <taxon>Polychaeta</taxon>
        <taxon>Sedentaria</taxon>
        <taxon>Scolecida</taxon>
        <taxon>Capitellidae</taxon>
        <taxon>Capitella</taxon>
    </lineage>
</organism>
<sequence length="160" mass="18191">MATDGVQTNRTVLVAVDESEHSKQAFEWYLRTLYRPQDLVLICHCFEMPDLPCLSLKHGLNIPVEEWQKAIQDQLKKVEKLEADYEADMLMKKIHYKLKGEMNKAPGQGIIQVAEDENADLVVMGTRGLDVVRRTLLGSVSDYVVRHSRVPVLVCPSMPK</sequence>
<dbReference type="AlphaFoldDB" id="R7TZ20"/>
<dbReference type="PANTHER" id="PTHR46989:SF3">
    <property type="entry name" value="USPA DOMAIN-CONTAINING PROTEIN"/>
    <property type="match status" value="1"/>
</dbReference>
<evidence type="ECO:0000313" key="4">
    <source>
        <dbReference type="Proteomes" id="UP000014760"/>
    </source>
</evidence>
<dbReference type="OMA" id="AREVICQ"/>
<dbReference type="Gene3D" id="3.40.50.620">
    <property type="entry name" value="HUPs"/>
    <property type="match status" value="1"/>
</dbReference>
<dbReference type="STRING" id="283909.R7TZ20"/>
<keyword evidence="4" id="KW-1185">Reference proteome</keyword>
<protein>
    <recommendedName>
        <fullName evidence="1">UspA domain-containing protein</fullName>
    </recommendedName>
</protein>
<evidence type="ECO:0000313" key="2">
    <source>
        <dbReference type="EMBL" id="ELT98852.1"/>
    </source>
</evidence>
<evidence type="ECO:0000313" key="3">
    <source>
        <dbReference type="EnsemblMetazoa" id="CapteP172328"/>
    </source>
</evidence>
<dbReference type="InterPro" id="IPR014729">
    <property type="entry name" value="Rossmann-like_a/b/a_fold"/>
</dbReference>
<dbReference type="CDD" id="cd23659">
    <property type="entry name" value="USP_At3g01520-like"/>
    <property type="match status" value="1"/>
</dbReference>
<dbReference type="PRINTS" id="PR01438">
    <property type="entry name" value="UNVRSLSTRESS"/>
</dbReference>
<dbReference type="EMBL" id="AMQN01010288">
    <property type="status" value="NOT_ANNOTATED_CDS"/>
    <property type="molecule type" value="Genomic_DNA"/>
</dbReference>
<dbReference type="InterPro" id="IPR006016">
    <property type="entry name" value="UspA"/>
</dbReference>
<feature type="domain" description="UspA" evidence="1">
    <location>
        <begin position="9"/>
        <end position="156"/>
    </location>
</feature>
<dbReference type="HOGENOM" id="CLU_049301_9_2_1"/>
<name>R7TZ20_CAPTE</name>
<dbReference type="EnsemblMetazoa" id="CapteT172328">
    <property type="protein sequence ID" value="CapteP172328"/>
    <property type="gene ID" value="CapteG172328"/>
</dbReference>
<reference evidence="4" key="1">
    <citation type="submission" date="2012-12" db="EMBL/GenBank/DDBJ databases">
        <authorList>
            <person name="Hellsten U."/>
            <person name="Grimwood J."/>
            <person name="Chapman J.A."/>
            <person name="Shapiro H."/>
            <person name="Aerts A."/>
            <person name="Otillar R.P."/>
            <person name="Terry A.Y."/>
            <person name="Boore J.L."/>
            <person name="Simakov O."/>
            <person name="Marletaz F."/>
            <person name="Cho S.-J."/>
            <person name="Edsinger-Gonzales E."/>
            <person name="Havlak P."/>
            <person name="Kuo D.-H."/>
            <person name="Larsson T."/>
            <person name="Lv J."/>
            <person name="Arendt D."/>
            <person name="Savage R."/>
            <person name="Osoegawa K."/>
            <person name="de Jong P."/>
            <person name="Lindberg D.R."/>
            <person name="Seaver E.C."/>
            <person name="Weisblat D.A."/>
            <person name="Putnam N.H."/>
            <person name="Grigoriev I.V."/>
            <person name="Rokhsar D.S."/>
        </authorList>
    </citation>
    <scope>NUCLEOTIDE SEQUENCE</scope>
    <source>
        <strain evidence="4">I ESC-2004</strain>
    </source>
</reference>
<gene>
    <name evidence="2" type="ORF">CAPTEDRAFT_172328</name>
</gene>
<dbReference type="PANTHER" id="PTHR46989">
    <property type="entry name" value="USP DOMAIN-CONTAINING PROTEIN"/>
    <property type="match status" value="1"/>
</dbReference>
<dbReference type="OrthoDB" id="843225at2759"/>
<reference evidence="2 4" key="2">
    <citation type="journal article" date="2013" name="Nature">
        <title>Insights into bilaterian evolution from three spiralian genomes.</title>
        <authorList>
            <person name="Simakov O."/>
            <person name="Marletaz F."/>
            <person name="Cho S.J."/>
            <person name="Edsinger-Gonzales E."/>
            <person name="Havlak P."/>
            <person name="Hellsten U."/>
            <person name="Kuo D.H."/>
            <person name="Larsson T."/>
            <person name="Lv J."/>
            <person name="Arendt D."/>
            <person name="Savage R."/>
            <person name="Osoegawa K."/>
            <person name="de Jong P."/>
            <person name="Grimwood J."/>
            <person name="Chapman J.A."/>
            <person name="Shapiro H."/>
            <person name="Aerts A."/>
            <person name="Otillar R.P."/>
            <person name="Terry A.Y."/>
            <person name="Boore J.L."/>
            <person name="Grigoriev I.V."/>
            <person name="Lindberg D.R."/>
            <person name="Seaver E.C."/>
            <person name="Weisblat D.A."/>
            <person name="Putnam N.H."/>
            <person name="Rokhsar D.S."/>
        </authorList>
    </citation>
    <scope>NUCLEOTIDE SEQUENCE</scope>
    <source>
        <strain evidence="2 4">I ESC-2004</strain>
    </source>
</reference>
<dbReference type="InterPro" id="IPR006015">
    <property type="entry name" value="Universal_stress_UspA"/>
</dbReference>